<reference evidence="1 2" key="1">
    <citation type="journal article" date="2012" name="BMC Genomics">
        <title>Comparative genomics of the white-rot fungi, Phanerochaete carnosa and P. chrysosporium, to elucidate the genetic basis of the distinct wood types they colonize.</title>
        <authorList>
            <person name="Suzuki H."/>
            <person name="MacDonald J."/>
            <person name="Syed K."/>
            <person name="Salamov A."/>
            <person name="Hori C."/>
            <person name="Aerts A."/>
            <person name="Henrissat B."/>
            <person name="Wiebenga A."/>
            <person name="vanKuyk P.A."/>
            <person name="Barry K."/>
            <person name="Lindquist E."/>
            <person name="LaButti K."/>
            <person name="Lapidus A."/>
            <person name="Lucas S."/>
            <person name="Coutinho P."/>
            <person name="Gong Y."/>
            <person name="Samejima M."/>
            <person name="Mahadevan R."/>
            <person name="Abou-Zaid M."/>
            <person name="de Vries R.P."/>
            <person name="Igarashi K."/>
            <person name="Yadav J.S."/>
            <person name="Grigoriev I.V."/>
            <person name="Master E.R."/>
        </authorList>
    </citation>
    <scope>NUCLEOTIDE SEQUENCE [LARGE SCALE GENOMIC DNA]</scope>
    <source>
        <strain evidence="1 2">HHB-10118-sp</strain>
    </source>
</reference>
<dbReference type="Proteomes" id="UP000008370">
    <property type="component" value="Unassembled WGS sequence"/>
</dbReference>
<protein>
    <submittedName>
        <fullName evidence="1">Uncharacterized protein</fullName>
    </submittedName>
</protein>
<organism evidence="1 2">
    <name type="scientific">Phanerochaete carnosa (strain HHB-10118-sp)</name>
    <name type="common">White-rot fungus</name>
    <name type="synonym">Peniophora carnosa</name>
    <dbReference type="NCBI Taxonomy" id="650164"/>
    <lineage>
        <taxon>Eukaryota</taxon>
        <taxon>Fungi</taxon>
        <taxon>Dikarya</taxon>
        <taxon>Basidiomycota</taxon>
        <taxon>Agaricomycotina</taxon>
        <taxon>Agaricomycetes</taxon>
        <taxon>Polyporales</taxon>
        <taxon>Phanerochaetaceae</taxon>
        <taxon>Phanerochaete</taxon>
    </lineage>
</organism>
<dbReference type="EMBL" id="JH930472">
    <property type="protein sequence ID" value="EKM56037.1"/>
    <property type="molecule type" value="Genomic_DNA"/>
</dbReference>
<dbReference type="KEGG" id="pco:PHACADRAFT_29005"/>
<dbReference type="GeneID" id="18919564"/>
<keyword evidence="2" id="KW-1185">Reference proteome</keyword>
<dbReference type="RefSeq" id="XP_007395256.1">
    <property type="nucleotide sequence ID" value="XM_007395194.1"/>
</dbReference>
<evidence type="ECO:0000313" key="1">
    <source>
        <dbReference type="EMBL" id="EKM56037.1"/>
    </source>
</evidence>
<proteinExistence type="predicted"/>
<name>K5WZT9_PHACS</name>
<dbReference type="InParanoid" id="K5WZT9"/>
<evidence type="ECO:0000313" key="2">
    <source>
        <dbReference type="Proteomes" id="UP000008370"/>
    </source>
</evidence>
<gene>
    <name evidence="1" type="ORF">PHACADRAFT_29005</name>
</gene>
<accession>K5WZT9</accession>
<sequence>MIDLDPCHKDLGRKINNLDRGPSESLIVAPPLRLPPITTWFAALETLKNLKAASHAPRSSQPTGTVHHIHHDLESLIWVATYSLYQRAYEISMYPQSGWDVSHQEVIEDALNTDFGNSDAGTVESRRKAMASRGLSGLYSVLRYFDDELRDFVLGLMDLVHAQNRNDLPALPHTATSSVPQMEVEVLTCESLRRYIDSYISEHCNVRT</sequence>
<dbReference type="AlphaFoldDB" id="K5WZT9"/>
<dbReference type="HOGENOM" id="CLU_1321309_0_0_1"/>
<dbReference type="OrthoDB" id="3271139at2759"/>